<dbReference type="GO" id="GO:0071555">
    <property type="term" value="P:cell wall organization"/>
    <property type="evidence" value="ECO:0007669"/>
    <property type="project" value="TreeGrafter"/>
</dbReference>
<dbReference type="Pfam" id="PF00905">
    <property type="entry name" value="Transpeptidase"/>
    <property type="match status" value="1"/>
</dbReference>
<evidence type="ECO:0000256" key="2">
    <source>
        <dbReference type="SAM" id="Phobius"/>
    </source>
</evidence>
<dbReference type="Proteomes" id="UP000677913">
    <property type="component" value="Unassembled WGS sequence"/>
</dbReference>
<keyword evidence="2" id="KW-0812">Transmembrane</keyword>
<evidence type="ECO:0000313" key="5">
    <source>
        <dbReference type="Proteomes" id="UP000677913"/>
    </source>
</evidence>
<proteinExistence type="predicted"/>
<dbReference type="InterPro" id="IPR001460">
    <property type="entry name" value="PCN-bd_Tpept"/>
</dbReference>
<feature type="region of interest" description="Disordered" evidence="1">
    <location>
        <begin position="1"/>
        <end position="319"/>
    </location>
</feature>
<dbReference type="GO" id="GO:0071972">
    <property type="term" value="F:peptidoglycan L,D-transpeptidase activity"/>
    <property type="evidence" value="ECO:0007669"/>
    <property type="project" value="TreeGrafter"/>
</dbReference>
<evidence type="ECO:0000313" key="4">
    <source>
        <dbReference type="EMBL" id="MBS2964904.1"/>
    </source>
</evidence>
<comment type="caution">
    <text evidence="4">The sequence shown here is derived from an EMBL/GenBank/DDBJ whole genome shotgun (WGS) entry which is preliminary data.</text>
</comment>
<dbReference type="PANTHER" id="PTHR30627">
    <property type="entry name" value="PEPTIDOGLYCAN D,D-TRANSPEPTIDASE"/>
    <property type="match status" value="1"/>
</dbReference>
<keyword evidence="2" id="KW-1133">Transmembrane helix</keyword>
<dbReference type="EMBL" id="JAGSXH010000063">
    <property type="protein sequence ID" value="MBS2964904.1"/>
    <property type="molecule type" value="Genomic_DNA"/>
</dbReference>
<protein>
    <recommendedName>
        <fullName evidence="3">Penicillin-binding protein transpeptidase domain-containing protein</fullName>
    </recommendedName>
</protein>
<evidence type="ECO:0000256" key="1">
    <source>
        <dbReference type="SAM" id="MobiDB-lite"/>
    </source>
</evidence>
<dbReference type="GO" id="GO:0005886">
    <property type="term" value="C:plasma membrane"/>
    <property type="evidence" value="ECO:0007669"/>
    <property type="project" value="TreeGrafter"/>
</dbReference>
<accession>A0A8J7WRL3</accession>
<name>A0A8J7WRL3_9ACTN</name>
<sequence>MTDETKPQRAANGPQEREDALDSWFSSPPAAREEGSRAAQEDPPSRSDPESTPPPAQAQPEDETQALTPAAAQSGTSATSGTAQPDTAQPDTAQPETSTQLQSAAPSERQADRDTDHAQGGPDEALTQALNATPGPDNDVTQLVMPKAVSEPSGRDEQPRAAAGSEPAETGDSAEDTADPSTRAVPGGRESIPGADDRTQVIPVASAASPPRPYAAAAPTQAIPRAGANVPRTPQPPQSDMAVRGGTTGRSPDYGADADWHPQAAQEAQPPRNRPRRTPNYEVPAGQAPILPARPYSDYDDFDDYEYGDTPNGRRPGRRRGHHALLVTAGVAVVIVAVIAALALTGRISVPGISAKPVPTVGFSPSGSDAGSDATQTGTAFLTAWQNGNLKAAANITDAPGTALAQLTAYKNDLKVSSLSLMPGTASAAGWMTFSVAAQVGTPAGAWSYNSGMATYSKDVNGYTRWFVKWQPSVLFTALKPGQKLALGQIPATADKVVDRNGQEINGSNAPSLNGIVASLKKSAPATDGTPGQKVQVENADGSVASSVAKISDPVSTAAVKTTIDLNVQAAAQQAVNQAPNSSMVVIQPSTGNILAVANNPPNGLDIAMVGRYAPGSTFKTITTTLVLNKGIINNLNQTWDCPKTLNADGITLHNSEQEGGGGESFLWDFAQSCNNAFSSFEGKVTRSELAGTAHDYYGLNQKWDVGLGQPTTYGTVPDTSSNSLAEELVGQDQITTSPLVMASVAATIANGSFKQPILAPGTAQLSLKPLPASTDQNLKTLMRAAVTNGTLTGVLTQPGVYGKTGTAEVQGKTANSWTIAVHGDFAVAALAVGGNFGAQTAGPECNALLKAVS</sequence>
<keyword evidence="5" id="KW-1185">Reference proteome</keyword>
<feature type="compositionally biased region" description="Low complexity" evidence="1">
    <location>
        <begin position="68"/>
        <end position="85"/>
    </location>
</feature>
<feature type="compositionally biased region" description="Acidic residues" evidence="1">
    <location>
        <begin position="298"/>
        <end position="307"/>
    </location>
</feature>
<dbReference type="AlphaFoldDB" id="A0A8J7WRL3"/>
<keyword evidence="2" id="KW-0472">Membrane</keyword>
<feature type="transmembrane region" description="Helical" evidence="2">
    <location>
        <begin position="324"/>
        <end position="344"/>
    </location>
</feature>
<dbReference type="GO" id="GO:0008658">
    <property type="term" value="F:penicillin binding"/>
    <property type="evidence" value="ECO:0007669"/>
    <property type="project" value="InterPro"/>
</dbReference>
<evidence type="ECO:0000259" key="3">
    <source>
        <dbReference type="Pfam" id="PF00905"/>
    </source>
</evidence>
<organism evidence="4 5">
    <name type="scientific">Actinocrinis puniceicyclus</name>
    <dbReference type="NCBI Taxonomy" id="977794"/>
    <lineage>
        <taxon>Bacteria</taxon>
        <taxon>Bacillati</taxon>
        <taxon>Actinomycetota</taxon>
        <taxon>Actinomycetes</taxon>
        <taxon>Catenulisporales</taxon>
        <taxon>Actinospicaceae</taxon>
        <taxon>Actinocrinis</taxon>
    </lineage>
</organism>
<dbReference type="PANTHER" id="PTHR30627:SF24">
    <property type="entry name" value="PENICILLIN-BINDING PROTEIN 4B"/>
    <property type="match status" value="1"/>
</dbReference>
<feature type="compositionally biased region" description="Basic and acidic residues" evidence="1">
    <location>
        <begin position="31"/>
        <end position="49"/>
    </location>
</feature>
<feature type="domain" description="Penicillin-binding protein transpeptidase" evidence="3">
    <location>
        <begin position="583"/>
        <end position="821"/>
    </location>
</feature>
<dbReference type="Gene3D" id="3.40.710.10">
    <property type="entry name" value="DD-peptidase/beta-lactamase superfamily"/>
    <property type="match status" value="1"/>
</dbReference>
<feature type="compositionally biased region" description="Low complexity" evidence="1">
    <location>
        <begin position="200"/>
        <end position="228"/>
    </location>
</feature>
<dbReference type="RefSeq" id="WP_211469265.1">
    <property type="nucleotide sequence ID" value="NZ_JAGSXH010000063.1"/>
</dbReference>
<dbReference type="SUPFAM" id="SSF56601">
    <property type="entry name" value="beta-lactamase/transpeptidase-like"/>
    <property type="match status" value="1"/>
</dbReference>
<feature type="compositionally biased region" description="Polar residues" evidence="1">
    <location>
        <begin position="86"/>
        <end position="105"/>
    </location>
</feature>
<reference evidence="4" key="1">
    <citation type="submission" date="2021-04" db="EMBL/GenBank/DDBJ databases">
        <title>Genome based classification of Actinospica acidithermotolerans sp. nov., an actinobacterium isolated from an Indonesian hot spring.</title>
        <authorList>
            <person name="Kusuma A.B."/>
            <person name="Putra K.E."/>
            <person name="Nafisah S."/>
            <person name="Loh J."/>
            <person name="Nouioui I."/>
            <person name="Goodfellow M."/>
        </authorList>
    </citation>
    <scope>NUCLEOTIDE SEQUENCE</scope>
    <source>
        <strain evidence="4">DSM 45618</strain>
    </source>
</reference>
<dbReference type="InterPro" id="IPR050515">
    <property type="entry name" value="Beta-lactam/transpept"/>
</dbReference>
<gene>
    <name evidence="4" type="ORF">KGA66_17735</name>
</gene>
<dbReference type="InterPro" id="IPR012338">
    <property type="entry name" value="Beta-lactam/transpept-like"/>
</dbReference>